<name>A0A843V4C4_COLES</name>
<feature type="compositionally biased region" description="Low complexity" evidence="1">
    <location>
        <begin position="193"/>
        <end position="211"/>
    </location>
</feature>
<evidence type="ECO:0000313" key="2">
    <source>
        <dbReference type="EMBL" id="MQL88524.1"/>
    </source>
</evidence>
<proteinExistence type="predicted"/>
<dbReference type="EMBL" id="NMUH01001064">
    <property type="protein sequence ID" value="MQL88524.1"/>
    <property type="molecule type" value="Genomic_DNA"/>
</dbReference>
<evidence type="ECO:0000313" key="3">
    <source>
        <dbReference type="Proteomes" id="UP000652761"/>
    </source>
</evidence>
<accession>A0A843V4C4</accession>
<gene>
    <name evidence="2" type="ORF">Taro_021079</name>
</gene>
<protein>
    <recommendedName>
        <fullName evidence="4">RNase H type-1 domain-containing protein</fullName>
    </recommendedName>
</protein>
<evidence type="ECO:0000256" key="1">
    <source>
        <dbReference type="SAM" id="MobiDB-lite"/>
    </source>
</evidence>
<organism evidence="2 3">
    <name type="scientific">Colocasia esculenta</name>
    <name type="common">Wild taro</name>
    <name type="synonym">Arum esculentum</name>
    <dbReference type="NCBI Taxonomy" id="4460"/>
    <lineage>
        <taxon>Eukaryota</taxon>
        <taxon>Viridiplantae</taxon>
        <taxon>Streptophyta</taxon>
        <taxon>Embryophyta</taxon>
        <taxon>Tracheophyta</taxon>
        <taxon>Spermatophyta</taxon>
        <taxon>Magnoliopsida</taxon>
        <taxon>Liliopsida</taxon>
        <taxon>Araceae</taxon>
        <taxon>Aroideae</taxon>
        <taxon>Colocasieae</taxon>
        <taxon>Colocasia</taxon>
    </lineage>
</organism>
<feature type="region of interest" description="Disordered" evidence="1">
    <location>
        <begin position="19"/>
        <end position="39"/>
    </location>
</feature>
<feature type="region of interest" description="Disordered" evidence="1">
    <location>
        <begin position="184"/>
        <end position="219"/>
    </location>
</feature>
<comment type="caution">
    <text evidence="2">The sequence shown here is derived from an EMBL/GenBank/DDBJ whole genome shotgun (WGS) entry which is preliminary data.</text>
</comment>
<evidence type="ECO:0008006" key="4">
    <source>
        <dbReference type="Google" id="ProtNLM"/>
    </source>
</evidence>
<dbReference type="Proteomes" id="UP000652761">
    <property type="component" value="Unassembled WGS sequence"/>
</dbReference>
<dbReference type="OrthoDB" id="2139127at2759"/>
<sequence length="388" mass="41350">MRKFKITKNVCFCLRRRSPSPPPASVSDGDPRHLPPAPVSDGDPRHPLLLLSPTAIPVTPLLLPISTAIPVTPLMLPISTAIPVTSLALPTSTAIPVTSLALPISTAIPVTSLALPISTPSSFFLLAWWSAMAIPGNSGEGPSAPLHPDAVAGTLSSGGLLPPPAPSEDLCGLAAPVCFPSNKLLDDSPEPPVNTKSNSSSRVVSSESPSPSRKKKGSGVPRRYLLDLVHRCGTLLAVEEFVKEAVILNLEEMSIEEGLDDGFGIYEIVAEEDPLDENGVEIEDAAEAYASGMRRFDEPTSAVDEPTKELKPYQDLVTLLAKQCRQLIYIHTPRSQNILADALALLASSLSFPLSRSAETITVQRLEALSTQDPWFSNLRSSLVLKAE</sequence>
<dbReference type="AlphaFoldDB" id="A0A843V4C4"/>
<keyword evidence="3" id="KW-1185">Reference proteome</keyword>
<reference evidence="2" key="1">
    <citation type="submission" date="2017-07" db="EMBL/GenBank/DDBJ databases">
        <title>Taro Niue Genome Assembly and Annotation.</title>
        <authorList>
            <person name="Atibalentja N."/>
            <person name="Keating K."/>
            <person name="Fields C.J."/>
        </authorList>
    </citation>
    <scope>NUCLEOTIDE SEQUENCE</scope>
    <source>
        <strain evidence="2">Niue_2</strain>
        <tissue evidence="2">Leaf</tissue>
    </source>
</reference>